<dbReference type="SUPFAM" id="SSF81382">
    <property type="entry name" value="Skp1 dimerisation domain-like"/>
    <property type="match status" value="1"/>
</dbReference>
<name>F1LDQ3_ASCSU</name>
<dbReference type="Pfam" id="PF03931">
    <property type="entry name" value="Skp1_POZ"/>
    <property type="match status" value="1"/>
</dbReference>
<dbReference type="PANTHER" id="PTHR11165">
    <property type="entry name" value="SKP1"/>
    <property type="match status" value="1"/>
</dbReference>
<keyword evidence="6" id="KW-0436">Ligase</keyword>
<organism evidence="6">
    <name type="scientific">Ascaris suum</name>
    <name type="common">Pig roundworm</name>
    <name type="synonym">Ascaris lumbricoides</name>
    <dbReference type="NCBI Taxonomy" id="6253"/>
    <lineage>
        <taxon>Eukaryota</taxon>
        <taxon>Metazoa</taxon>
        <taxon>Ecdysozoa</taxon>
        <taxon>Nematoda</taxon>
        <taxon>Chromadorea</taxon>
        <taxon>Rhabditida</taxon>
        <taxon>Spirurina</taxon>
        <taxon>Ascaridomorpha</taxon>
        <taxon>Ascaridoidea</taxon>
        <taxon>Ascarididae</taxon>
        <taxon>Ascaris</taxon>
    </lineage>
</organism>
<proteinExistence type="evidence at transcript level"/>
<dbReference type="PIRSF" id="PIRSF028729">
    <property type="entry name" value="E3_ubiquit_lig_SCF_Skp"/>
    <property type="match status" value="1"/>
</dbReference>
<comment type="function">
    <text evidence="3">Probable essential component of SCF (SKP1-CUL1-F-box protein) E3 ubiquitin-protein ligase complexes, which mediate the ubiquitination and subsequent proteasomal degradation of target proteins. Regulates cell proliferation during embryonic and larval development.</text>
</comment>
<dbReference type="Gene3D" id="3.30.710.10">
    <property type="entry name" value="Potassium Channel Kv1.1, Chain A"/>
    <property type="match status" value="1"/>
</dbReference>
<evidence type="ECO:0000256" key="2">
    <source>
        <dbReference type="ARBA" id="ARBA00022786"/>
    </source>
</evidence>
<dbReference type="FunFam" id="3.30.710.10:FF:000026">
    <property type="entry name" value="E3 ubiquitin ligase complex SCF subunit"/>
    <property type="match status" value="1"/>
</dbReference>
<dbReference type="InterPro" id="IPR016897">
    <property type="entry name" value="SKP1"/>
</dbReference>
<dbReference type="SMART" id="SM00512">
    <property type="entry name" value="Skp1"/>
    <property type="match status" value="1"/>
</dbReference>
<evidence type="ECO:0000259" key="4">
    <source>
        <dbReference type="Pfam" id="PF01466"/>
    </source>
</evidence>
<dbReference type="AlphaFoldDB" id="F1LDQ3"/>
<sequence length="175" mass="19672">MNNAEGSRMVALRSSDGMTLLATRGAMRLSNTINMMLENLGIDCDGVTEKEIGPVPLSELDAFSLRKVIEWCEHHHSDMECDKNSANKSSSYEDFSDWDKHFLDVTNEELIRIVNAANFLDIDALMQMLAIKVAGMITGKKVEEVRAMFGIVNDFTPEEEEQIRLETAWVEDPAN</sequence>
<dbReference type="GO" id="GO:0006511">
    <property type="term" value="P:ubiquitin-dependent protein catabolic process"/>
    <property type="evidence" value="ECO:0007669"/>
    <property type="project" value="InterPro"/>
</dbReference>
<reference evidence="6" key="1">
    <citation type="journal article" date="2011" name="Genome Res.">
        <title>Deep small RNA sequencing from the nematode Ascaris reveals conservation, functional diversification, and novel developmental profiles.</title>
        <authorList>
            <person name="Wang J."/>
            <person name="Czech B."/>
            <person name="Crunk A."/>
            <person name="Wallace A."/>
            <person name="Mitreva M."/>
            <person name="Hannon G.J."/>
            <person name="Davis R.E."/>
        </authorList>
    </citation>
    <scope>NUCLEOTIDE SEQUENCE</scope>
</reference>
<dbReference type="SUPFAM" id="SSF54695">
    <property type="entry name" value="POZ domain"/>
    <property type="match status" value="1"/>
</dbReference>
<evidence type="ECO:0000256" key="1">
    <source>
        <dbReference type="ARBA" id="ARBA00009993"/>
    </source>
</evidence>
<dbReference type="InterPro" id="IPR011333">
    <property type="entry name" value="SKP1/BTB/POZ_sf"/>
</dbReference>
<feature type="domain" description="SKP1 component dimerisation" evidence="4">
    <location>
        <begin position="125"/>
        <end position="169"/>
    </location>
</feature>
<dbReference type="UniPathway" id="UPA00143"/>
<dbReference type="EMBL" id="JI179334">
    <property type="protein sequence ID" value="ADY48257.1"/>
    <property type="molecule type" value="mRNA"/>
</dbReference>
<dbReference type="InterPro" id="IPR001232">
    <property type="entry name" value="SKP1-like"/>
</dbReference>
<evidence type="ECO:0000256" key="3">
    <source>
        <dbReference type="PIRNR" id="PIRNR028729"/>
    </source>
</evidence>
<dbReference type="InterPro" id="IPR016072">
    <property type="entry name" value="Skp1_comp_dimer"/>
</dbReference>
<comment type="similarity">
    <text evidence="1 3">Belongs to the SKP1 family.</text>
</comment>
<accession>F1LDQ3</accession>
<dbReference type="Pfam" id="PF01466">
    <property type="entry name" value="Skp1"/>
    <property type="match status" value="1"/>
</dbReference>
<dbReference type="GO" id="GO:0016874">
    <property type="term" value="F:ligase activity"/>
    <property type="evidence" value="ECO:0007669"/>
    <property type="project" value="UniProtKB-KW"/>
</dbReference>
<dbReference type="GO" id="GO:0016567">
    <property type="term" value="P:protein ubiquitination"/>
    <property type="evidence" value="ECO:0007669"/>
    <property type="project" value="UniProtKB-UniPathway"/>
</dbReference>
<keyword evidence="2 3" id="KW-0833">Ubl conjugation pathway</keyword>
<protein>
    <recommendedName>
        <fullName evidence="3">Skp1-related protein</fullName>
    </recommendedName>
</protein>
<comment type="pathway">
    <text evidence="3">Protein modification; protein ubiquitination.</text>
</comment>
<evidence type="ECO:0000313" key="6">
    <source>
        <dbReference type="EMBL" id="ADY48257.1"/>
    </source>
</evidence>
<evidence type="ECO:0000259" key="5">
    <source>
        <dbReference type="Pfam" id="PF03931"/>
    </source>
</evidence>
<feature type="domain" description="SKP1 component POZ" evidence="5">
    <location>
        <begin position="9"/>
        <end position="76"/>
    </location>
</feature>
<dbReference type="InterPro" id="IPR016073">
    <property type="entry name" value="Skp1_comp_POZ"/>
</dbReference>
<dbReference type="InterPro" id="IPR036296">
    <property type="entry name" value="SKP1-like_dim_sf"/>
</dbReference>